<reference evidence="1" key="1">
    <citation type="submission" date="2021-06" db="EMBL/GenBank/DDBJ databases">
        <authorList>
            <person name="Kallberg Y."/>
            <person name="Tangrot J."/>
            <person name="Rosling A."/>
        </authorList>
    </citation>
    <scope>NUCLEOTIDE SEQUENCE</scope>
    <source>
        <strain evidence="1">AU212A</strain>
    </source>
</reference>
<gene>
    <name evidence="1" type="ORF">SCALOS_LOCUS5912</name>
</gene>
<evidence type="ECO:0000313" key="2">
    <source>
        <dbReference type="Proteomes" id="UP000789860"/>
    </source>
</evidence>
<evidence type="ECO:0000313" key="1">
    <source>
        <dbReference type="EMBL" id="CAG8572930.1"/>
    </source>
</evidence>
<dbReference type="Proteomes" id="UP000789860">
    <property type="component" value="Unassembled WGS sequence"/>
</dbReference>
<proteinExistence type="predicted"/>
<feature type="non-terminal residue" evidence="1">
    <location>
        <position position="1"/>
    </location>
</feature>
<dbReference type="EMBL" id="CAJVPM010010438">
    <property type="protein sequence ID" value="CAG8572930.1"/>
    <property type="molecule type" value="Genomic_DNA"/>
</dbReference>
<name>A0ACA9M7Y4_9GLOM</name>
<protein>
    <submittedName>
        <fullName evidence="1">8423_t:CDS:1</fullName>
    </submittedName>
</protein>
<keyword evidence="2" id="KW-1185">Reference proteome</keyword>
<sequence length="102" mass="12310">DSKPPKEVLLWEDFLEKANEYLFDQQKTIFEKPQFHYNRQLYSEANVCEAVNANINSVLYELMGTDYVFSSRKPHVSRPDFIYYHKDDLIKEETNKYYQNVM</sequence>
<comment type="caution">
    <text evidence="1">The sequence shown here is derived from an EMBL/GenBank/DDBJ whole genome shotgun (WGS) entry which is preliminary data.</text>
</comment>
<organism evidence="1 2">
    <name type="scientific">Scutellospora calospora</name>
    <dbReference type="NCBI Taxonomy" id="85575"/>
    <lineage>
        <taxon>Eukaryota</taxon>
        <taxon>Fungi</taxon>
        <taxon>Fungi incertae sedis</taxon>
        <taxon>Mucoromycota</taxon>
        <taxon>Glomeromycotina</taxon>
        <taxon>Glomeromycetes</taxon>
        <taxon>Diversisporales</taxon>
        <taxon>Gigasporaceae</taxon>
        <taxon>Scutellospora</taxon>
    </lineage>
</organism>
<accession>A0ACA9M7Y4</accession>